<protein>
    <submittedName>
        <fullName evidence="2">Uncharacterized protein</fullName>
    </submittedName>
</protein>
<dbReference type="Proteomes" id="UP000823635">
    <property type="component" value="Unassembled WGS sequence"/>
</dbReference>
<feature type="chain" id="PRO_5039151095" evidence="1">
    <location>
        <begin position="20"/>
        <end position="380"/>
    </location>
</feature>
<comment type="caution">
    <text evidence="2">The sequence shown here is derived from an EMBL/GenBank/DDBJ whole genome shotgun (WGS) entry which is preliminary data.</text>
</comment>
<reference evidence="2" key="1">
    <citation type="submission" date="2020-10" db="EMBL/GenBank/DDBJ databases">
        <authorList>
            <person name="Gilroy R."/>
        </authorList>
    </citation>
    <scope>NUCLEOTIDE SEQUENCE</scope>
    <source>
        <strain evidence="2">15467</strain>
    </source>
</reference>
<evidence type="ECO:0000256" key="1">
    <source>
        <dbReference type="SAM" id="SignalP"/>
    </source>
</evidence>
<dbReference type="EMBL" id="JADINB010000136">
    <property type="protein sequence ID" value="MBO8429507.1"/>
    <property type="molecule type" value="Genomic_DNA"/>
</dbReference>
<organism evidence="2 3">
    <name type="scientific">Candidatus Egerieousia excrementavium</name>
    <dbReference type="NCBI Taxonomy" id="2840778"/>
    <lineage>
        <taxon>Bacteria</taxon>
        <taxon>Pseudomonadati</taxon>
        <taxon>Bacteroidota</taxon>
        <taxon>Bacteroidia</taxon>
        <taxon>Bacteroidales</taxon>
        <taxon>Candidatus Egerieousia</taxon>
    </lineage>
</organism>
<dbReference type="AlphaFoldDB" id="A0A9D9DLY6"/>
<evidence type="ECO:0000313" key="2">
    <source>
        <dbReference type="EMBL" id="MBO8429507.1"/>
    </source>
</evidence>
<accession>A0A9D9DLY6</accession>
<reference evidence="2" key="2">
    <citation type="journal article" date="2021" name="PeerJ">
        <title>Extensive microbial diversity within the chicken gut microbiome revealed by metagenomics and culture.</title>
        <authorList>
            <person name="Gilroy R."/>
            <person name="Ravi A."/>
            <person name="Getino M."/>
            <person name="Pursley I."/>
            <person name="Horton D.L."/>
            <person name="Alikhan N.F."/>
            <person name="Baker D."/>
            <person name="Gharbi K."/>
            <person name="Hall N."/>
            <person name="Watson M."/>
            <person name="Adriaenssens E.M."/>
            <person name="Foster-Nyarko E."/>
            <person name="Jarju S."/>
            <person name="Secka A."/>
            <person name="Antonio M."/>
            <person name="Oren A."/>
            <person name="Chaudhuri R.R."/>
            <person name="La Ragione R."/>
            <person name="Hildebrand F."/>
            <person name="Pallen M.J."/>
        </authorList>
    </citation>
    <scope>NUCLEOTIDE SEQUENCE</scope>
    <source>
        <strain evidence="2">15467</strain>
    </source>
</reference>
<gene>
    <name evidence="2" type="ORF">IAC68_06215</name>
</gene>
<feature type="signal peptide" evidence="1">
    <location>
        <begin position="1"/>
        <end position="19"/>
    </location>
</feature>
<keyword evidence="1" id="KW-0732">Signal</keyword>
<sequence length="380" mass="43297">MKKSLFILLSLLIAFTANGQKRAETKLYNAAIENGDMASFRKFLAKYPESVFSPTIQGKIDSLTREANTTRRNVAQATEIFAGFEYDTFLAAPFRKDNVEYIFAVAYTASGQDRALRNIILKENHAGWQQISTFDTPLYTNDDNLDVFRFITDTLRPVEIDNELYFEFIYMNSSDKTDPRTKWKNENVEIIFNLCPALGSTTFYNAMFAGEQTGNGIIEGNCMEAVQPGSGSAPQMDFLLRQMESSKNLVPFSNERTAQKNAISNWYQRNPEGASDLTFIAINENNPIVNLYKESKYSDKSASYSAALVECMQTTLICVYVNETAQYLIVWCEPAVDSKDRSAKYLNTIYFENNGSLVLYYDQDHRMIKERINIPARKKQ</sequence>
<evidence type="ECO:0000313" key="3">
    <source>
        <dbReference type="Proteomes" id="UP000823635"/>
    </source>
</evidence>
<name>A0A9D9DLY6_9BACT</name>
<proteinExistence type="predicted"/>